<sequence>MRNIISKVDKDSIGEEVGIEAGDKLLLINDTEVKDIIDYKYLIVDEDVVITIEKADGEIWDIEIEKEFGEDIGLEFKEGIMDKPMSCHNKCIFCFIDQLPKGMRETLYFKDDDSRLSFLQGNFITLTNMKDDDIDRIIRYRISPINVSVHTTNPELRREMLNNRFAGELMEKLKKLADAGITINTQIVLCPEINNGEELVRTINDLYSLYPAVRNVAAVPIGITKFREGLKELKVYDKESANSEIETVNKLQEQFYKEIGEPFIRLSDEFYILAEKTIPEKEFYSEFEQLEDGIGVIRMFRDNIEDAVDSLKDNICGHFTIPTGVSAYKEIQEAALKIMKKSPKVRIDVVKIINNYFGETITVTGLITGTDLINQLKGKDVGTLIMSNVMFRKGYELGDYEDNIMLDNYTIGDIQNTLGTTVKITDYTGEDLIEIINENSQEE</sequence>
<feature type="domain" description="DUF512" evidence="1">
    <location>
        <begin position="219"/>
        <end position="426"/>
    </location>
</feature>
<keyword evidence="5" id="KW-1185">Reference proteome</keyword>
<dbReference type="HOGENOM" id="CLU_037396_0_0_9"/>
<dbReference type="Gene3D" id="3.20.20.70">
    <property type="entry name" value="Aldolase class I"/>
    <property type="match status" value="1"/>
</dbReference>
<dbReference type="KEGG" id="ccb:Clocel_1861"/>
<dbReference type="InterPro" id="IPR045375">
    <property type="entry name" value="Put_radical_SAM-like_N"/>
</dbReference>
<evidence type="ECO:0008006" key="6">
    <source>
        <dbReference type="Google" id="ProtNLM"/>
    </source>
</evidence>
<dbReference type="InterPro" id="IPR013785">
    <property type="entry name" value="Aldolase_TIM"/>
</dbReference>
<dbReference type="SUPFAM" id="SSF50156">
    <property type="entry name" value="PDZ domain-like"/>
    <property type="match status" value="1"/>
</dbReference>
<protein>
    <recommendedName>
        <fullName evidence="6">PDZ domain-containing protein</fullName>
    </recommendedName>
</protein>
<dbReference type="Pfam" id="PF19238">
    <property type="entry name" value="Radical_SAM_2"/>
    <property type="match status" value="1"/>
</dbReference>
<dbReference type="Pfam" id="PF17820">
    <property type="entry name" value="PDZ_6"/>
    <property type="match status" value="1"/>
</dbReference>
<name>D9SL89_CLOC7</name>
<feature type="domain" description="Putative radical SAM N-terminal" evidence="3">
    <location>
        <begin position="66"/>
        <end position="216"/>
    </location>
</feature>
<feature type="domain" description="PDZ" evidence="2">
    <location>
        <begin position="4"/>
        <end position="53"/>
    </location>
</feature>
<dbReference type="eggNOG" id="COG1625">
    <property type="taxonomic scope" value="Bacteria"/>
</dbReference>
<dbReference type="InterPro" id="IPR058240">
    <property type="entry name" value="rSAM_sf"/>
</dbReference>
<dbReference type="InterPro" id="IPR036034">
    <property type="entry name" value="PDZ_sf"/>
</dbReference>
<dbReference type="STRING" id="573061.Clocel_1861"/>
<evidence type="ECO:0000313" key="5">
    <source>
        <dbReference type="Proteomes" id="UP000002730"/>
    </source>
</evidence>
<gene>
    <name evidence="4" type="ordered locus">Clocel_1861</name>
</gene>
<dbReference type="SUPFAM" id="SSF102114">
    <property type="entry name" value="Radical SAM enzymes"/>
    <property type="match status" value="1"/>
</dbReference>
<organism evidence="4 5">
    <name type="scientific">Clostridium cellulovorans (strain ATCC 35296 / DSM 3052 / OCM 3 / 743B)</name>
    <dbReference type="NCBI Taxonomy" id="573061"/>
    <lineage>
        <taxon>Bacteria</taxon>
        <taxon>Bacillati</taxon>
        <taxon>Bacillota</taxon>
        <taxon>Clostridia</taxon>
        <taxon>Eubacteriales</taxon>
        <taxon>Clostridiaceae</taxon>
        <taxon>Clostridium</taxon>
    </lineage>
</organism>
<dbReference type="InterPro" id="IPR041489">
    <property type="entry name" value="PDZ_6"/>
</dbReference>
<dbReference type="Proteomes" id="UP000002730">
    <property type="component" value="Chromosome"/>
</dbReference>
<proteinExistence type="predicted"/>
<dbReference type="RefSeq" id="WP_010077179.1">
    <property type="nucleotide sequence ID" value="NC_014393.1"/>
</dbReference>
<evidence type="ECO:0000259" key="1">
    <source>
        <dbReference type="Pfam" id="PF04459"/>
    </source>
</evidence>
<evidence type="ECO:0000313" key="4">
    <source>
        <dbReference type="EMBL" id="ADL51605.1"/>
    </source>
</evidence>
<dbReference type="InterPro" id="IPR007549">
    <property type="entry name" value="DUF512"/>
</dbReference>
<dbReference type="OrthoDB" id="9774724at2"/>
<evidence type="ECO:0000259" key="3">
    <source>
        <dbReference type="Pfam" id="PF19238"/>
    </source>
</evidence>
<dbReference type="Pfam" id="PF04459">
    <property type="entry name" value="DUF512"/>
    <property type="match status" value="1"/>
</dbReference>
<accession>D9SL89</accession>
<evidence type="ECO:0000259" key="2">
    <source>
        <dbReference type="Pfam" id="PF17820"/>
    </source>
</evidence>
<dbReference type="Gene3D" id="2.30.42.10">
    <property type="match status" value="1"/>
</dbReference>
<dbReference type="EMBL" id="CP002160">
    <property type="protein sequence ID" value="ADL51605.1"/>
    <property type="molecule type" value="Genomic_DNA"/>
</dbReference>
<dbReference type="AlphaFoldDB" id="D9SL89"/>
<reference evidence="4 5" key="1">
    <citation type="submission" date="2010-08" db="EMBL/GenBank/DDBJ databases">
        <title>Complete sequence of Clostridium cellulovorans 743B.</title>
        <authorList>
            <consortium name="US DOE Joint Genome Institute"/>
            <person name="Lucas S."/>
            <person name="Copeland A."/>
            <person name="Lapidus A."/>
            <person name="Cheng J.-F."/>
            <person name="Bruce D."/>
            <person name="Goodwin L."/>
            <person name="Pitluck S."/>
            <person name="Chertkov O."/>
            <person name="Detter J.C."/>
            <person name="Han C."/>
            <person name="Tapia R."/>
            <person name="Land M."/>
            <person name="Hauser L."/>
            <person name="Chang Y.-J."/>
            <person name="Jeffries C."/>
            <person name="Kyrpides N."/>
            <person name="Ivanova N."/>
            <person name="Mikhailova N."/>
            <person name="Hemme C.L."/>
            <person name="Woyke T."/>
        </authorList>
    </citation>
    <scope>NUCLEOTIDE SEQUENCE [LARGE SCALE GENOMIC DNA]</scope>
    <source>
        <strain evidence="5">ATCC 35296 / DSM 3052 / OCM 3 / 743B</strain>
    </source>
</reference>